<dbReference type="KEGG" id="bic:LMTR13_09410"/>
<reference evidence="1 2" key="1">
    <citation type="submission" date="2016-07" db="EMBL/GenBank/DDBJ databases">
        <title>Complete genome sequence of Bradyrhizobium icense LMTR 13T, a potential inoculant strain isolated from lima bean (Phaseolus lunatus) in Peru.</title>
        <authorList>
            <person name="Ormeno-Orrillo E."/>
            <person name="Duran D."/>
            <person name="Rogel M.A."/>
            <person name="Rey L."/>
            <person name="Imperial J."/>
            <person name="Ruiz-Argueso T."/>
            <person name="Martinez-Romero E."/>
        </authorList>
    </citation>
    <scope>NUCLEOTIDE SEQUENCE [LARGE SCALE GENOMIC DNA]</scope>
    <source>
        <strain evidence="1 2">LMTR 13</strain>
    </source>
</reference>
<proteinExistence type="predicted"/>
<accession>A0A1B1UC87</accession>
<name>A0A1B1UC87_9BRAD</name>
<sequence length="72" mass="8628">MNNRAMHLRHLQEVERWVAEGERHIAEQEQRIATLRRDGHDVTQAESLLEVFYQTQAQHIAHRDMILKELDQ</sequence>
<dbReference type="RefSeq" id="WP_065727630.1">
    <property type="nucleotide sequence ID" value="NZ_CP016428.1"/>
</dbReference>
<protein>
    <submittedName>
        <fullName evidence="1">Uncharacterized protein</fullName>
    </submittedName>
</protein>
<dbReference type="EMBL" id="CP016428">
    <property type="protein sequence ID" value="ANW00351.1"/>
    <property type="molecule type" value="Genomic_DNA"/>
</dbReference>
<gene>
    <name evidence="1" type="ORF">LMTR13_09410</name>
</gene>
<organism evidence="1 2">
    <name type="scientific">Bradyrhizobium icense</name>
    <dbReference type="NCBI Taxonomy" id="1274631"/>
    <lineage>
        <taxon>Bacteria</taxon>
        <taxon>Pseudomonadati</taxon>
        <taxon>Pseudomonadota</taxon>
        <taxon>Alphaproteobacteria</taxon>
        <taxon>Hyphomicrobiales</taxon>
        <taxon>Nitrobacteraceae</taxon>
        <taxon>Bradyrhizobium</taxon>
    </lineage>
</organism>
<dbReference type="AlphaFoldDB" id="A0A1B1UC87"/>
<evidence type="ECO:0000313" key="1">
    <source>
        <dbReference type="EMBL" id="ANW00351.1"/>
    </source>
</evidence>
<evidence type="ECO:0000313" key="2">
    <source>
        <dbReference type="Proteomes" id="UP000092839"/>
    </source>
</evidence>
<dbReference type="Proteomes" id="UP000092839">
    <property type="component" value="Chromosome"/>
</dbReference>
<keyword evidence="2" id="KW-1185">Reference proteome</keyword>